<dbReference type="OrthoDB" id="1706569at2"/>
<gene>
    <name evidence="5" type="ordered locus">Awo_c32720</name>
</gene>
<evidence type="ECO:0000313" key="5">
    <source>
        <dbReference type="EMBL" id="AFA50000.1"/>
    </source>
</evidence>
<evidence type="ECO:0000256" key="1">
    <source>
        <dbReference type="ARBA" id="ARBA00010587"/>
    </source>
</evidence>
<proteinExistence type="inferred from homology"/>
<dbReference type="NCBIfam" id="NF033749">
    <property type="entry name" value="bact_hemeryth"/>
    <property type="match status" value="1"/>
</dbReference>
<dbReference type="Pfam" id="PF01814">
    <property type="entry name" value="Hemerythrin"/>
    <property type="match status" value="1"/>
</dbReference>
<dbReference type="InterPro" id="IPR035938">
    <property type="entry name" value="Hemerythrin-like_sf"/>
</dbReference>
<feature type="domain" description="Hemerythrin-like" evidence="4">
    <location>
        <begin position="10"/>
        <end position="129"/>
    </location>
</feature>
<dbReference type="Gene3D" id="1.20.120.50">
    <property type="entry name" value="Hemerythrin-like"/>
    <property type="match status" value="1"/>
</dbReference>
<dbReference type="AlphaFoldDB" id="H6LK80"/>
<protein>
    <submittedName>
        <fullName evidence="5">Hemerythrin-like metal-binding protein</fullName>
    </submittedName>
</protein>
<dbReference type="EMBL" id="CP002987">
    <property type="protein sequence ID" value="AFA50000.1"/>
    <property type="molecule type" value="Genomic_DNA"/>
</dbReference>
<sequence length="141" mass="16795">MLWKEKYELGDHLIDTQHKELFQRVEAFMGTLRGSDSWENKVQQVNETLEFMKAYVVEHFRDEEAYQKSIDYPDYEAHKKIHTDMVNYVIQVSDEYERSGFNEQMIQQFGGKLLVWLINHVASEDQRIANYAIERKAKGND</sequence>
<dbReference type="KEGG" id="awo:Awo_c32720"/>
<comment type="similarity">
    <text evidence="1">Belongs to the hemerythrin family.</text>
</comment>
<dbReference type="PANTHER" id="PTHR37164">
    <property type="entry name" value="BACTERIOHEMERYTHRIN"/>
    <property type="match status" value="1"/>
</dbReference>
<dbReference type="PANTHER" id="PTHR37164:SF1">
    <property type="entry name" value="BACTERIOHEMERYTHRIN"/>
    <property type="match status" value="1"/>
</dbReference>
<keyword evidence="3" id="KW-0408">Iron</keyword>
<dbReference type="GO" id="GO:0046872">
    <property type="term" value="F:metal ion binding"/>
    <property type="evidence" value="ECO:0007669"/>
    <property type="project" value="UniProtKB-KW"/>
</dbReference>
<dbReference type="RefSeq" id="WP_014357596.1">
    <property type="nucleotide sequence ID" value="NC_016894.1"/>
</dbReference>
<evidence type="ECO:0000259" key="4">
    <source>
        <dbReference type="Pfam" id="PF01814"/>
    </source>
</evidence>
<accession>H6LK80</accession>
<dbReference type="InterPro" id="IPR012312">
    <property type="entry name" value="Hemerythrin-like"/>
</dbReference>
<dbReference type="NCBIfam" id="TIGR02481">
    <property type="entry name" value="hemeryth_dom"/>
    <property type="match status" value="1"/>
</dbReference>
<keyword evidence="6" id="KW-1185">Reference proteome</keyword>
<dbReference type="InterPro" id="IPR050669">
    <property type="entry name" value="Hemerythrin"/>
</dbReference>
<name>H6LK80_ACEWD</name>
<dbReference type="CDD" id="cd12107">
    <property type="entry name" value="Hemerythrin"/>
    <property type="match status" value="1"/>
</dbReference>
<evidence type="ECO:0000256" key="2">
    <source>
        <dbReference type="ARBA" id="ARBA00022723"/>
    </source>
</evidence>
<dbReference type="SUPFAM" id="SSF47188">
    <property type="entry name" value="Hemerythrin-like"/>
    <property type="match status" value="1"/>
</dbReference>
<evidence type="ECO:0000313" key="6">
    <source>
        <dbReference type="Proteomes" id="UP000007177"/>
    </source>
</evidence>
<dbReference type="InterPro" id="IPR012827">
    <property type="entry name" value="Hemerythrin_metal-bd"/>
</dbReference>
<dbReference type="HOGENOM" id="CLU_086902_3_1_9"/>
<evidence type="ECO:0000256" key="3">
    <source>
        <dbReference type="ARBA" id="ARBA00023004"/>
    </source>
</evidence>
<keyword evidence="2" id="KW-0479">Metal-binding</keyword>
<organism evidence="5 6">
    <name type="scientific">Acetobacterium woodii (strain ATCC 29683 / DSM 1030 / JCM 2381 / KCTC 1655 / WB1)</name>
    <dbReference type="NCBI Taxonomy" id="931626"/>
    <lineage>
        <taxon>Bacteria</taxon>
        <taxon>Bacillati</taxon>
        <taxon>Bacillota</taxon>
        <taxon>Clostridia</taxon>
        <taxon>Eubacteriales</taxon>
        <taxon>Eubacteriaceae</taxon>
        <taxon>Acetobacterium</taxon>
    </lineage>
</organism>
<dbReference type="Proteomes" id="UP000007177">
    <property type="component" value="Chromosome"/>
</dbReference>
<dbReference type="eggNOG" id="COG2703">
    <property type="taxonomic scope" value="Bacteria"/>
</dbReference>
<reference evidence="6" key="1">
    <citation type="submission" date="2011-07" db="EMBL/GenBank/DDBJ databases">
        <title>Complete genome sequence of Acetobacterium woodii.</title>
        <authorList>
            <person name="Poehlein A."/>
            <person name="Schmidt S."/>
            <person name="Kaster A.-K."/>
            <person name="Goenrich M."/>
            <person name="Vollmers J."/>
            <person name="Thuermer A."/>
            <person name="Gottschalk G."/>
            <person name="Thauer R.K."/>
            <person name="Daniel R."/>
            <person name="Mueller V."/>
        </authorList>
    </citation>
    <scope>NUCLEOTIDE SEQUENCE [LARGE SCALE GENOMIC DNA]</scope>
    <source>
        <strain evidence="6">ATCC 29683 / DSM 1030 / JCM 2381 / KCTC 1655 / WB1</strain>
    </source>
</reference>
<dbReference type="STRING" id="931626.Awo_c32720"/>
<reference evidence="5 6" key="2">
    <citation type="journal article" date="2012" name="PLoS ONE">
        <title>An ancient pathway combining carbon dioxide fixation with the generation and utilization of a sodium ion gradient for ATP synthesis.</title>
        <authorList>
            <person name="Poehlein A."/>
            <person name="Schmidt S."/>
            <person name="Kaster A.K."/>
            <person name="Goenrich M."/>
            <person name="Vollmers J."/>
            <person name="Thurmer A."/>
            <person name="Bertsch J."/>
            <person name="Schuchmann K."/>
            <person name="Voigt B."/>
            <person name="Hecker M."/>
            <person name="Daniel R."/>
            <person name="Thauer R.K."/>
            <person name="Gottschalk G."/>
            <person name="Muller V."/>
        </authorList>
    </citation>
    <scope>NUCLEOTIDE SEQUENCE [LARGE SCALE GENOMIC DNA]</scope>
    <source>
        <strain evidence="6">ATCC 29683 / DSM 1030 / JCM 2381 / KCTC 1655 / WB1</strain>
    </source>
</reference>